<keyword evidence="2" id="KW-0732">Signal</keyword>
<evidence type="ECO:0000313" key="5">
    <source>
        <dbReference type="Proteomes" id="UP000658613"/>
    </source>
</evidence>
<feature type="signal peptide" evidence="2">
    <location>
        <begin position="1"/>
        <end position="23"/>
    </location>
</feature>
<reference evidence="4" key="1">
    <citation type="submission" date="2020-11" db="EMBL/GenBank/DDBJ databases">
        <title>Sequencing the genomes of 1000 actinobacteria strains.</title>
        <authorList>
            <person name="Klenk H.-P."/>
        </authorList>
    </citation>
    <scope>NUCLEOTIDE SEQUENCE</scope>
    <source>
        <strain evidence="4">DSM 45632</strain>
    </source>
</reference>
<protein>
    <recommendedName>
        <fullName evidence="3">Htaa domain-containing protein</fullName>
    </recommendedName>
</protein>
<sequence length="683" mass="67485">MKWTKLAAVSAAASLTVMGGALPAVIDVAAPLAGAQEAGAANTHRQVQNGTMTWGVKESFRGYVVGNIAKGAIYVNGQEVASKQSGRRAAPFNFTATKSSLSSPTSGVIAFNESVRFIGHNYGNGPLLDLELSNIRLQFNGSSAELVVDYKTVEFKGMDTKAIPDPPRTGSDKVLATLSLSGADFSKDRVTVNGTNVTLTPFGREIFANFYDESRSDLDDLTATFSVSDTAGAPPAGPSISGGGGAGGGATRSNAKDGPAALLGTVNDTLTEINGLIVNSNNVLDNSEKLFRPRGAAAARGSGGSGTTASGAGATGGTAGGGAPFSAADVGPVSTKSGSPVGGGAGAGGATGNTGGGASAPSGNAGAGGGNAGTAKTATTAAGGGSGSGDVCKDDGSRGVQSAKAAWGVRQSFRNYIRGTIAKGKWQLSGVGDTNNAFQWTGNSGAVNVNKKSGTILFPGTIRFTGHNGILDTQFSNMEIQFAGNSGQLILNVKSNDVEGNPHDYGRVVLANLAFSQLDVSEGSVSGTASTSLTAAGAEAFAQFYPTGDALDPISFTAQLGGKPNCAQGQGGSVSGAATGQGGSAAQAAALRSGGSAGGESASAVTAADSGDSADGSVFDEQDGIDATSESKGTGTSKFNIKNGNADDGVTGGWDDSAIAQTITLLASFLASGGVLARFAVRN</sequence>
<feature type="compositionally biased region" description="Gly residues" evidence="1">
    <location>
        <begin position="340"/>
        <end position="356"/>
    </location>
</feature>
<feature type="region of interest" description="Disordered" evidence="1">
    <location>
        <begin position="229"/>
        <end position="253"/>
    </location>
</feature>
<dbReference type="Pfam" id="PF04213">
    <property type="entry name" value="HtaA"/>
    <property type="match status" value="2"/>
</dbReference>
<dbReference type="AlphaFoldDB" id="A0A931E059"/>
<keyword evidence="5" id="KW-1185">Reference proteome</keyword>
<feature type="region of interest" description="Disordered" evidence="1">
    <location>
        <begin position="295"/>
        <end position="356"/>
    </location>
</feature>
<feature type="region of interest" description="Disordered" evidence="1">
    <location>
        <begin position="600"/>
        <end position="646"/>
    </location>
</feature>
<dbReference type="Proteomes" id="UP000658613">
    <property type="component" value="Unassembled WGS sequence"/>
</dbReference>
<feature type="compositionally biased region" description="Gly residues" evidence="1">
    <location>
        <begin position="313"/>
        <end position="323"/>
    </location>
</feature>
<comment type="caution">
    <text evidence="4">The sequence shown here is derived from an EMBL/GenBank/DDBJ whole genome shotgun (WGS) entry which is preliminary data.</text>
</comment>
<feature type="chain" id="PRO_5039444005" description="Htaa domain-containing protein" evidence="2">
    <location>
        <begin position="24"/>
        <end position="683"/>
    </location>
</feature>
<name>A0A931E059_9CORY</name>
<dbReference type="InterPro" id="IPR007331">
    <property type="entry name" value="Htaa"/>
</dbReference>
<feature type="domain" description="Htaa" evidence="3">
    <location>
        <begin position="403"/>
        <end position="557"/>
    </location>
</feature>
<dbReference type="RefSeq" id="WP_196823788.1">
    <property type="nucleotide sequence ID" value="NZ_CP046980.1"/>
</dbReference>
<accession>A0A931E059</accession>
<evidence type="ECO:0000256" key="1">
    <source>
        <dbReference type="SAM" id="MobiDB-lite"/>
    </source>
</evidence>
<organism evidence="4 5">
    <name type="scientific">Corynebacterium aquatimens</name>
    <dbReference type="NCBI Taxonomy" id="1190508"/>
    <lineage>
        <taxon>Bacteria</taxon>
        <taxon>Bacillati</taxon>
        <taxon>Actinomycetota</taxon>
        <taxon>Actinomycetes</taxon>
        <taxon>Mycobacteriales</taxon>
        <taxon>Corynebacteriaceae</taxon>
        <taxon>Corynebacterium</taxon>
    </lineage>
</organism>
<feature type="compositionally biased region" description="Gly residues" evidence="1">
    <location>
        <begin position="240"/>
        <end position="250"/>
    </location>
</feature>
<evidence type="ECO:0000256" key="2">
    <source>
        <dbReference type="SAM" id="SignalP"/>
    </source>
</evidence>
<evidence type="ECO:0000313" key="4">
    <source>
        <dbReference type="EMBL" id="MBG6121165.1"/>
    </source>
</evidence>
<dbReference type="EMBL" id="JADOUE010000001">
    <property type="protein sequence ID" value="MBG6121165.1"/>
    <property type="molecule type" value="Genomic_DNA"/>
</dbReference>
<feature type="compositionally biased region" description="Polar residues" evidence="1">
    <location>
        <begin position="628"/>
        <end position="643"/>
    </location>
</feature>
<gene>
    <name evidence="4" type="ORF">IW254_000134</name>
</gene>
<evidence type="ECO:0000259" key="3">
    <source>
        <dbReference type="Pfam" id="PF04213"/>
    </source>
</evidence>
<proteinExistence type="predicted"/>
<feature type="domain" description="Htaa" evidence="3">
    <location>
        <begin position="50"/>
        <end position="223"/>
    </location>
</feature>